<feature type="region of interest" description="Disordered" evidence="1">
    <location>
        <begin position="23"/>
        <end position="45"/>
    </location>
</feature>
<dbReference type="Proteomes" id="UP001215598">
    <property type="component" value="Unassembled WGS sequence"/>
</dbReference>
<protein>
    <submittedName>
        <fullName evidence="3">Uncharacterized protein</fullName>
    </submittedName>
</protein>
<keyword evidence="4" id="KW-1185">Reference proteome</keyword>
<organism evidence="3 4">
    <name type="scientific">Mycena metata</name>
    <dbReference type="NCBI Taxonomy" id="1033252"/>
    <lineage>
        <taxon>Eukaryota</taxon>
        <taxon>Fungi</taxon>
        <taxon>Dikarya</taxon>
        <taxon>Basidiomycota</taxon>
        <taxon>Agaricomycotina</taxon>
        <taxon>Agaricomycetes</taxon>
        <taxon>Agaricomycetidae</taxon>
        <taxon>Agaricales</taxon>
        <taxon>Marasmiineae</taxon>
        <taxon>Mycenaceae</taxon>
        <taxon>Mycena</taxon>
    </lineage>
</organism>
<feature type="compositionally biased region" description="Low complexity" evidence="1">
    <location>
        <begin position="361"/>
        <end position="411"/>
    </location>
</feature>
<evidence type="ECO:0000256" key="1">
    <source>
        <dbReference type="SAM" id="MobiDB-lite"/>
    </source>
</evidence>
<gene>
    <name evidence="3" type="ORF">B0H16DRAFT_956017</name>
</gene>
<feature type="chain" id="PRO_5042066581" evidence="2">
    <location>
        <begin position="22"/>
        <end position="438"/>
    </location>
</feature>
<name>A0AAD7K392_9AGAR</name>
<feature type="compositionally biased region" description="Basic and acidic residues" evidence="1">
    <location>
        <begin position="101"/>
        <end position="110"/>
    </location>
</feature>
<dbReference type="AlphaFoldDB" id="A0AAD7K392"/>
<feature type="region of interest" description="Disordered" evidence="1">
    <location>
        <begin position="338"/>
        <end position="413"/>
    </location>
</feature>
<proteinExistence type="predicted"/>
<dbReference type="EMBL" id="JARKIB010000008">
    <property type="protein sequence ID" value="KAJ7777382.1"/>
    <property type="molecule type" value="Genomic_DNA"/>
</dbReference>
<evidence type="ECO:0000256" key="2">
    <source>
        <dbReference type="SAM" id="SignalP"/>
    </source>
</evidence>
<accession>A0AAD7K392</accession>
<keyword evidence="2" id="KW-0732">Signal</keyword>
<feature type="compositionally biased region" description="Pro residues" evidence="1">
    <location>
        <begin position="25"/>
        <end position="39"/>
    </location>
</feature>
<feature type="region of interest" description="Disordered" evidence="1">
    <location>
        <begin position="101"/>
        <end position="120"/>
    </location>
</feature>
<reference evidence="3" key="1">
    <citation type="submission" date="2023-03" db="EMBL/GenBank/DDBJ databases">
        <title>Massive genome expansion in bonnet fungi (Mycena s.s.) driven by repeated elements and novel gene families across ecological guilds.</title>
        <authorList>
            <consortium name="Lawrence Berkeley National Laboratory"/>
            <person name="Harder C.B."/>
            <person name="Miyauchi S."/>
            <person name="Viragh M."/>
            <person name="Kuo A."/>
            <person name="Thoen E."/>
            <person name="Andreopoulos B."/>
            <person name="Lu D."/>
            <person name="Skrede I."/>
            <person name="Drula E."/>
            <person name="Henrissat B."/>
            <person name="Morin E."/>
            <person name="Kohler A."/>
            <person name="Barry K."/>
            <person name="LaButti K."/>
            <person name="Morin E."/>
            <person name="Salamov A."/>
            <person name="Lipzen A."/>
            <person name="Mereny Z."/>
            <person name="Hegedus B."/>
            <person name="Baldrian P."/>
            <person name="Stursova M."/>
            <person name="Weitz H."/>
            <person name="Taylor A."/>
            <person name="Grigoriev I.V."/>
            <person name="Nagy L.G."/>
            <person name="Martin F."/>
            <person name="Kauserud H."/>
        </authorList>
    </citation>
    <scope>NUCLEOTIDE SEQUENCE</scope>
    <source>
        <strain evidence="3">CBHHK182m</strain>
    </source>
</reference>
<evidence type="ECO:0000313" key="3">
    <source>
        <dbReference type="EMBL" id="KAJ7777382.1"/>
    </source>
</evidence>
<feature type="compositionally biased region" description="Low complexity" evidence="1">
    <location>
        <begin position="338"/>
        <end position="352"/>
    </location>
</feature>
<comment type="caution">
    <text evidence="3">The sequence shown here is derived from an EMBL/GenBank/DDBJ whole genome shotgun (WGS) entry which is preliminary data.</text>
</comment>
<feature type="signal peptide" evidence="2">
    <location>
        <begin position="1"/>
        <end position="21"/>
    </location>
</feature>
<sequence>MVAVNRTFLAFSLASLSLADAAVVPSPPASPSKPGPEPSSLPSIVPLPMKRMVRERANSTPKKSRFLKSRVEEVTTPLGAAFSKRQQDQARFDVHNVPRQVEEREDKGQGHVDITSPTADGNSTRIASLLYNSTTDNLDASPDRYSTMYMVSNDPHAAQDSMPVTLQMPINSTDGTTSSYCATFDPSPPAPEPLTMTPCFTNSTAPTPHKSQTFVYNASSSVVQPMWNGTDSSVTQRDDNAKDVTLVWVQQQVQQQQEASASSSSASFAASSSSTTSASSSMAASTSASFPKPSLPVAAPISTPAKAPVGLQEFSSISATSSFVASSSQASSTASATSSSQASSASSSSAATPGAFEVHLATSSTGSTSASSTDTPPSASSSTTDAASVAAEIAQSSSSTSTSDAGPTAAAEQTVNVAARASGEDNTYAMEWKREHGL</sequence>
<evidence type="ECO:0000313" key="4">
    <source>
        <dbReference type="Proteomes" id="UP001215598"/>
    </source>
</evidence>